<comment type="similarity">
    <text evidence="7">Belongs to the class IV-like SAM-binding methyltransferase superfamily. RNA methyltransferase TrmH family.</text>
</comment>
<keyword evidence="5 7" id="KW-0819">tRNA processing</keyword>
<dbReference type="SUPFAM" id="SSF75217">
    <property type="entry name" value="alpha/beta knot"/>
    <property type="match status" value="1"/>
</dbReference>
<dbReference type="Proteomes" id="UP000295506">
    <property type="component" value="Unassembled WGS sequence"/>
</dbReference>
<organism evidence="9 10">
    <name type="scientific">Pseudodesulfovibrio indicus</name>
    <dbReference type="NCBI Taxonomy" id="1716143"/>
    <lineage>
        <taxon>Bacteria</taxon>
        <taxon>Pseudomonadati</taxon>
        <taxon>Thermodesulfobacteriota</taxon>
        <taxon>Desulfovibrionia</taxon>
        <taxon>Desulfovibrionales</taxon>
        <taxon>Desulfovibrionaceae</taxon>
    </lineage>
</organism>
<dbReference type="EC" id="2.1.1.34" evidence="7"/>
<sequence>MLFYNSLAKEFGALSGVAPPVNGVAKASHNGYQPRMPRQITEERKERINKVLSRRQKDLTLVMDNIWDPHNVSAVLRSCDAFGVAGVHLYYTDSQWPDLGKKTSASAKKWIARTEHTDAAAMVGDLRAQGMQILRTGFSERARRVMDVDFTRPTAIILSNEHRGTSPELAELVPDEIYIPMQGMVQSFNVSVAAAIILYQAFIQRDKAGMYDVPTFSGEELDRLKTEWYTR</sequence>
<comment type="function">
    <text evidence="7">Catalyzes the 2'-O methylation of guanosine at position 18 in tRNA.</text>
</comment>
<dbReference type="InterPro" id="IPR029026">
    <property type="entry name" value="tRNA_m1G_MTases_N"/>
</dbReference>
<protein>
    <recommendedName>
        <fullName evidence="7">tRNA (guanosine(18)-2'-O)-methyltransferase</fullName>
        <ecNumber evidence="7">2.1.1.34</ecNumber>
    </recommendedName>
    <alternativeName>
        <fullName evidence="7">tRNA [Gm18] methyltransferase</fullName>
    </alternativeName>
</protein>
<evidence type="ECO:0000256" key="6">
    <source>
        <dbReference type="ARBA" id="ARBA00022884"/>
    </source>
</evidence>
<proteinExistence type="inferred from homology"/>
<dbReference type="InterPro" id="IPR033671">
    <property type="entry name" value="TrmH"/>
</dbReference>
<dbReference type="PANTHER" id="PTHR43453">
    <property type="entry name" value="RRNA METHYLASE-LIKE"/>
    <property type="match status" value="1"/>
</dbReference>
<keyword evidence="1 7" id="KW-0820">tRNA-binding</keyword>
<gene>
    <name evidence="7" type="primary">trmH</name>
    <name evidence="9" type="ORF">EDC59_1026</name>
</gene>
<comment type="caution">
    <text evidence="7">Lacks conserved residue(s) required for the propagation of feature annotation.</text>
</comment>
<dbReference type="HAMAP" id="MF_02060">
    <property type="entry name" value="tRNA_methyltr_TrmH"/>
    <property type="match status" value="1"/>
</dbReference>
<feature type="binding site" evidence="7">
    <location>
        <position position="179"/>
    </location>
    <ligand>
        <name>S-adenosyl-L-methionine</name>
        <dbReference type="ChEBI" id="CHEBI:59789"/>
    </ligand>
</feature>
<keyword evidence="2 7" id="KW-0489">Methyltransferase</keyword>
<evidence type="ECO:0000313" key="9">
    <source>
        <dbReference type="EMBL" id="TDT90577.1"/>
    </source>
</evidence>
<evidence type="ECO:0000259" key="8">
    <source>
        <dbReference type="Pfam" id="PF00588"/>
    </source>
</evidence>
<evidence type="ECO:0000256" key="7">
    <source>
        <dbReference type="HAMAP-Rule" id="MF_02060"/>
    </source>
</evidence>
<evidence type="ECO:0000256" key="5">
    <source>
        <dbReference type="ARBA" id="ARBA00022694"/>
    </source>
</evidence>
<accession>A0AA94TQS3</accession>
<feature type="domain" description="tRNA/rRNA methyltransferase SpoU type" evidence="8">
    <location>
        <begin position="59"/>
        <end position="199"/>
    </location>
</feature>
<dbReference type="GO" id="GO:0002938">
    <property type="term" value="P:tRNA guanine ribose methylation"/>
    <property type="evidence" value="ECO:0007669"/>
    <property type="project" value="UniProtKB-UniRule"/>
</dbReference>
<evidence type="ECO:0000256" key="3">
    <source>
        <dbReference type="ARBA" id="ARBA00022679"/>
    </source>
</evidence>
<dbReference type="InterPro" id="IPR001537">
    <property type="entry name" value="SpoU_MeTrfase"/>
</dbReference>
<keyword evidence="3 7" id="KW-0808">Transferase</keyword>
<evidence type="ECO:0000313" key="10">
    <source>
        <dbReference type="Proteomes" id="UP000295506"/>
    </source>
</evidence>
<reference evidence="9 10" key="1">
    <citation type="submission" date="2019-03" db="EMBL/GenBank/DDBJ databases">
        <title>Genomic Encyclopedia of Type Strains, Phase IV (KMG-IV): sequencing the most valuable type-strain genomes for metagenomic binning, comparative biology and taxonomic classification.</title>
        <authorList>
            <person name="Goeker M."/>
        </authorList>
    </citation>
    <scope>NUCLEOTIDE SEQUENCE [LARGE SCALE GENOMIC DNA]</scope>
    <source>
        <strain evidence="9 10">DSM 101483</strain>
    </source>
</reference>
<comment type="caution">
    <text evidence="9">The sequence shown here is derived from an EMBL/GenBank/DDBJ whole genome shotgun (WGS) entry which is preliminary data.</text>
</comment>
<evidence type="ECO:0000256" key="4">
    <source>
        <dbReference type="ARBA" id="ARBA00022691"/>
    </source>
</evidence>
<dbReference type="Gene3D" id="3.40.1280.10">
    <property type="match status" value="1"/>
</dbReference>
<dbReference type="GO" id="GO:0000049">
    <property type="term" value="F:tRNA binding"/>
    <property type="evidence" value="ECO:0007669"/>
    <property type="project" value="UniProtKB-UniRule"/>
</dbReference>
<dbReference type="EMBL" id="SOBK01000002">
    <property type="protein sequence ID" value="TDT90577.1"/>
    <property type="molecule type" value="Genomic_DNA"/>
</dbReference>
<dbReference type="CDD" id="cd18092">
    <property type="entry name" value="SpoU-like_TrmH"/>
    <property type="match status" value="1"/>
</dbReference>
<dbReference type="AlphaFoldDB" id="A0AA94TQS3"/>
<comment type="catalytic activity">
    <reaction evidence="7">
        <text>guanosine(18) in tRNA + S-adenosyl-L-methionine = 2'-O-methylguanosine(18) in tRNA + S-adenosyl-L-homocysteine + H(+)</text>
        <dbReference type="Rhea" id="RHEA:20077"/>
        <dbReference type="Rhea" id="RHEA-COMP:10190"/>
        <dbReference type="Rhea" id="RHEA-COMP:10192"/>
        <dbReference type="ChEBI" id="CHEBI:15378"/>
        <dbReference type="ChEBI" id="CHEBI:57856"/>
        <dbReference type="ChEBI" id="CHEBI:59789"/>
        <dbReference type="ChEBI" id="CHEBI:74269"/>
        <dbReference type="ChEBI" id="CHEBI:74445"/>
        <dbReference type="EC" id="2.1.1.34"/>
    </reaction>
</comment>
<evidence type="ECO:0000256" key="1">
    <source>
        <dbReference type="ARBA" id="ARBA00022555"/>
    </source>
</evidence>
<dbReference type="Pfam" id="PF00588">
    <property type="entry name" value="SpoU_methylase"/>
    <property type="match status" value="1"/>
</dbReference>
<feature type="binding site" evidence="7">
    <location>
        <position position="136"/>
    </location>
    <ligand>
        <name>S-adenosyl-L-methionine</name>
        <dbReference type="ChEBI" id="CHEBI:59789"/>
    </ligand>
</feature>
<dbReference type="InterPro" id="IPR029028">
    <property type="entry name" value="Alpha/beta_knot_MTases"/>
</dbReference>
<name>A0AA94TQS3_9BACT</name>
<keyword evidence="6 7" id="KW-0694">RNA-binding</keyword>
<evidence type="ECO:0000256" key="2">
    <source>
        <dbReference type="ARBA" id="ARBA00022603"/>
    </source>
</evidence>
<keyword evidence="4 7" id="KW-0949">S-adenosyl-L-methionine</keyword>
<dbReference type="GO" id="GO:0141100">
    <property type="term" value="F:tRNA (guanine(18)-2'-O)-methyltransferase activity"/>
    <property type="evidence" value="ECO:0007669"/>
    <property type="project" value="UniProtKB-UniRule"/>
</dbReference>
<dbReference type="PANTHER" id="PTHR43453:SF1">
    <property type="entry name" value="TRNA_RRNA METHYLTRANSFERASE SPOU TYPE DOMAIN-CONTAINING PROTEIN"/>
    <property type="match status" value="1"/>
</dbReference>